<dbReference type="InterPro" id="IPR002758">
    <property type="entry name" value="Cation_antiport_E"/>
</dbReference>
<gene>
    <name evidence="8" type="ORF">OZSIB_1996</name>
</gene>
<comment type="subcellular location">
    <subcellularLocation>
        <location evidence="1">Cell membrane</location>
        <topology evidence="1">Multi-pass membrane protein</topology>
    </subcellularLocation>
</comment>
<dbReference type="EMBL" id="QOQW01000030">
    <property type="protein sequence ID" value="RCK77958.1"/>
    <property type="molecule type" value="Genomic_DNA"/>
</dbReference>
<evidence type="ECO:0000256" key="2">
    <source>
        <dbReference type="ARBA" id="ARBA00006228"/>
    </source>
</evidence>
<organism evidence="8 9">
    <name type="scientific">Candidatus Ozemobacter sibiricus</name>
    <dbReference type="NCBI Taxonomy" id="2268124"/>
    <lineage>
        <taxon>Bacteria</taxon>
        <taxon>Candidatus Ozemobacteria</taxon>
        <taxon>Candidatus Ozemobacterales</taxon>
        <taxon>Candidatus Ozemobacteraceae</taxon>
        <taxon>Candidatus Ozemobacter</taxon>
    </lineage>
</organism>
<protein>
    <submittedName>
        <fullName evidence="8">Monovalent cation/H+ antiporter subunit E</fullName>
    </submittedName>
</protein>
<keyword evidence="4 7" id="KW-0812">Transmembrane</keyword>
<accession>A0A367ZIU7</accession>
<dbReference type="GO" id="GO:0008324">
    <property type="term" value="F:monoatomic cation transmembrane transporter activity"/>
    <property type="evidence" value="ECO:0007669"/>
    <property type="project" value="InterPro"/>
</dbReference>
<feature type="transmembrane region" description="Helical" evidence="7">
    <location>
        <begin position="43"/>
        <end position="65"/>
    </location>
</feature>
<dbReference type="Proteomes" id="UP000252355">
    <property type="component" value="Unassembled WGS sequence"/>
</dbReference>
<dbReference type="PANTHER" id="PTHR34584">
    <property type="entry name" value="NA(+)/H(+) ANTIPORTER SUBUNIT E1"/>
    <property type="match status" value="1"/>
</dbReference>
<feature type="transmembrane region" description="Helical" evidence="7">
    <location>
        <begin position="103"/>
        <end position="122"/>
    </location>
</feature>
<comment type="similarity">
    <text evidence="2">Belongs to the CPA3 antiporters (TC 2.A.63) subunit E family.</text>
</comment>
<evidence type="ECO:0000256" key="7">
    <source>
        <dbReference type="SAM" id="Phobius"/>
    </source>
</evidence>
<evidence type="ECO:0000313" key="8">
    <source>
        <dbReference type="EMBL" id="RCK77958.1"/>
    </source>
</evidence>
<dbReference type="AlphaFoldDB" id="A0A367ZIU7"/>
<keyword evidence="6 7" id="KW-0472">Membrane</keyword>
<proteinExistence type="inferred from homology"/>
<sequence>MRRFVLEGALFAGLWAVLTEGTPASWVVGGPAVILALLLSRRLAPTGCWVFRGLALAWFIPWFFVQSLRAGLDVAGRALRPDPRLAPEVLDYRLRLPPGPARCFFMLVISLIPGTLTAAAIGDDRLLVHVLDRTQDNHGDLRDLERRVADVFGLPLAEAAEGAEGASSC</sequence>
<evidence type="ECO:0000256" key="1">
    <source>
        <dbReference type="ARBA" id="ARBA00004651"/>
    </source>
</evidence>
<evidence type="ECO:0000313" key="9">
    <source>
        <dbReference type="Proteomes" id="UP000252355"/>
    </source>
</evidence>
<reference evidence="8 9" key="1">
    <citation type="submission" date="2018-05" db="EMBL/GenBank/DDBJ databases">
        <title>A metagenomic window into the 2 km-deep terrestrial subsurface aquifer revealed taxonomically and functionally diverse microbial community comprising novel uncultured bacterial lineages.</title>
        <authorList>
            <person name="Kadnikov V.V."/>
            <person name="Mardanov A.V."/>
            <person name="Beletsky A.V."/>
            <person name="Banks D."/>
            <person name="Pimenov N.V."/>
            <person name="Frank Y.A."/>
            <person name="Karnachuk O.V."/>
            <person name="Ravin N.V."/>
        </authorList>
    </citation>
    <scope>NUCLEOTIDE SEQUENCE [LARGE SCALE GENOMIC DNA]</scope>
    <source>
        <strain evidence="8">BY5</strain>
    </source>
</reference>
<keyword evidence="5 7" id="KW-1133">Transmembrane helix</keyword>
<dbReference type="PANTHER" id="PTHR34584:SF1">
    <property type="entry name" value="NA(+)_H(+) ANTIPORTER SUBUNIT E1"/>
    <property type="match status" value="1"/>
</dbReference>
<comment type="caution">
    <text evidence="8">The sequence shown here is derived from an EMBL/GenBank/DDBJ whole genome shotgun (WGS) entry which is preliminary data.</text>
</comment>
<evidence type="ECO:0000256" key="3">
    <source>
        <dbReference type="ARBA" id="ARBA00022475"/>
    </source>
</evidence>
<evidence type="ECO:0000256" key="4">
    <source>
        <dbReference type="ARBA" id="ARBA00022692"/>
    </source>
</evidence>
<dbReference type="Pfam" id="PF01899">
    <property type="entry name" value="MNHE"/>
    <property type="match status" value="1"/>
</dbReference>
<name>A0A367ZIU7_9BACT</name>
<dbReference type="GO" id="GO:0005886">
    <property type="term" value="C:plasma membrane"/>
    <property type="evidence" value="ECO:0007669"/>
    <property type="project" value="UniProtKB-SubCell"/>
</dbReference>
<evidence type="ECO:0000256" key="6">
    <source>
        <dbReference type="ARBA" id="ARBA00023136"/>
    </source>
</evidence>
<evidence type="ECO:0000256" key="5">
    <source>
        <dbReference type="ARBA" id="ARBA00022989"/>
    </source>
</evidence>
<keyword evidence="3" id="KW-1003">Cell membrane</keyword>